<dbReference type="Proteomes" id="UP000297295">
    <property type="component" value="Unassembled WGS sequence"/>
</dbReference>
<gene>
    <name evidence="1" type="ORF">CUN85_06240</name>
</gene>
<accession>A0A4E0PZM6</accession>
<sequence>MKALITNSDSAKIEVELPAESFKKLLAIVQPSDVNTFFENCITDFIDKLYKDKHASNIELAKEMISNEDEDIEFGKHSELQMQWEELMESLTEYDRFVIAEKEIEETNDLREQWRSISSRPTSAYEVELLHRKMRKVLAEYRKNNSKFSK</sequence>
<evidence type="ECO:0000313" key="2">
    <source>
        <dbReference type="Proteomes" id="UP000297295"/>
    </source>
</evidence>
<organism evidence="1 2">
    <name type="scientific">Methanolobus halotolerans</name>
    <dbReference type="NCBI Taxonomy" id="2052935"/>
    <lineage>
        <taxon>Archaea</taxon>
        <taxon>Methanobacteriati</taxon>
        <taxon>Methanobacteriota</taxon>
        <taxon>Stenosarchaea group</taxon>
        <taxon>Methanomicrobia</taxon>
        <taxon>Methanosarcinales</taxon>
        <taxon>Methanosarcinaceae</taxon>
        <taxon>Methanolobus</taxon>
    </lineage>
</organism>
<name>A0A4E0PZM6_9EURY</name>
<reference evidence="1 2" key="1">
    <citation type="submission" date="2017-11" db="EMBL/GenBank/DDBJ databases">
        <title>Isolation and Characterization of Methanogenic Archaea from Saline Meromictic Lake at Siberia.</title>
        <authorList>
            <person name="Shen Y."/>
            <person name="Huang H.-H."/>
            <person name="Lai M.-C."/>
            <person name="Chen S.-C."/>
        </authorList>
    </citation>
    <scope>NUCLEOTIDE SEQUENCE [LARGE SCALE GENOMIC DNA]</scope>
    <source>
        <strain evidence="1 2">SY-01</strain>
    </source>
</reference>
<dbReference type="EMBL" id="PGGK01000005">
    <property type="protein sequence ID" value="TGC09425.1"/>
    <property type="molecule type" value="Genomic_DNA"/>
</dbReference>
<protein>
    <submittedName>
        <fullName evidence="1">Uncharacterized protein</fullName>
    </submittedName>
</protein>
<keyword evidence="2" id="KW-1185">Reference proteome</keyword>
<evidence type="ECO:0000313" key="1">
    <source>
        <dbReference type="EMBL" id="TGC09425.1"/>
    </source>
</evidence>
<dbReference type="AlphaFoldDB" id="A0A4E0PZM6"/>
<proteinExistence type="predicted"/>
<comment type="caution">
    <text evidence="1">The sequence shown here is derived from an EMBL/GenBank/DDBJ whole genome shotgun (WGS) entry which is preliminary data.</text>
</comment>